<organism evidence="1 2">
    <name type="scientific">Trueperella bialowiezensis</name>
    <dbReference type="NCBI Taxonomy" id="312285"/>
    <lineage>
        <taxon>Bacteria</taxon>
        <taxon>Bacillati</taxon>
        <taxon>Actinomycetota</taxon>
        <taxon>Actinomycetes</taxon>
        <taxon>Actinomycetales</taxon>
        <taxon>Actinomycetaceae</taxon>
        <taxon>Trueperella</taxon>
    </lineage>
</organism>
<keyword evidence="2" id="KW-1185">Reference proteome</keyword>
<dbReference type="KEGG" id="tbw:NCTC13354_00926"/>
<name>A0A3S4YXU6_9ACTO</name>
<sequence>MVKVHHPLLDHVVYEVADNKGEDWTAAGWQVVEKPQAAVKSSKKKEA</sequence>
<dbReference type="AlphaFoldDB" id="A0A3S4YXU6"/>
<reference evidence="1 2" key="1">
    <citation type="submission" date="2018-12" db="EMBL/GenBank/DDBJ databases">
        <authorList>
            <consortium name="Pathogen Informatics"/>
        </authorList>
    </citation>
    <scope>NUCLEOTIDE SEQUENCE [LARGE SCALE GENOMIC DNA]</scope>
    <source>
        <strain evidence="1 2">NCTC13354</strain>
    </source>
</reference>
<proteinExistence type="predicted"/>
<gene>
    <name evidence="1" type="ORF">NCTC13354_00926</name>
</gene>
<accession>A0A3S4YXU6</accession>
<evidence type="ECO:0000313" key="2">
    <source>
        <dbReference type="Proteomes" id="UP000269542"/>
    </source>
</evidence>
<evidence type="ECO:0000313" key="1">
    <source>
        <dbReference type="EMBL" id="VEI13215.1"/>
    </source>
</evidence>
<dbReference type="EMBL" id="LR134476">
    <property type="protein sequence ID" value="VEI13215.1"/>
    <property type="molecule type" value="Genomic_DNA"/>
</dbReference>
<protein>
    <submittedName>
        <fullName evidence="1">Uncharacterized protein</fullName>
    </submittedName>
</protein>
<dbReference type="Proteomes" id="UP000269542">
    <property type="component" value="Chromosome"/>
</dbReference>
<dbReference type="RefSeq" id="WP_164712351.1">
    <property type="nucleotide sequence ID" value="NZ_LR134476.1"/>
</dbReference>